<dbReference type="RefSeq" id="WP_182080936.1">
    <property type="nucleotide sequence ID" value="NZ_CP063356.2"/>
</dbReference>
<accession>A0A7S7L5H3</accession>
<proteinExistence type="predicted"/>
<dbReference type="Pfam" id="PF14183">
    <property type="entry name" value="YwpF"/>
    <property type="match status" value="1"/>
</dbReference>
<reference evidence="1 2" key="1">
    <citation type="journal article" date="2017" name="Genome Announc.">
        <title>Draft Genome Sequences of Four Alkaliphilic Bacteria Belonging to the Anaerobacillus Genus.</title>
        <authorList>
            <person name="Bassil N.M."/>
            <person name="Lloyd J.R."/>
        </authorList>
    </citation>
    <scope>NUCLEOTIDE SEQUENCE [LARGE SCALE GENOMIC DNA]</scope>
    <source>
        <strain evidence="1 2">NB2006</strain>
    </source>
</reference>
<gene>
    <name evidence="1" type="ORF">AWH56_019175</name>
</gene>
<protein>
    <submittedName>
        <fullName evidence="1">YwpF-like family protein</fullName>
    </submittedName>
</protein>
<dbReference type="Proteomes" id="UP000180175">
    <property type="component" value="Chromosome"/>
</dbReference>
<evidence type="ECO:0000313" key="1">
    <source>
        <dbReference type="EMBL" id="QOY34823.1"/>
    </source>
</evidence>
<dbReference type="InterPro" id="IPR025573">
    <property type="entry name" value="YwpF"/>
</dbReference>
<organism evidence="1 2">
    <name type="scientific">Anaerobacillus isosaccharinicus</name>
    <dbReference type="NCBI Taxonomy" id="1532552"/>
    <lineage>
        <taxon>Bacteria</taxon>
        <taxon>Bacillati</taxon>
        <taxon>Bacillota</taxon>
        <taxon>Bacilli</taxon>
        <taxon>Bacillales</taxon>
        <taxon>Bacillaceae</taxon>
        <taxon>Anaerobacillus</taxon>
    </lineage>
</organism>
<name>A0A7S7L5H3_9BACI</name>
<reference evidence="1 2" key="2">
    <citation type="journal article" date="2019" name="Int. J. Syst. Evol. Microbiol.">
        <title>Anaerobacillus isosaccharinicus sp. nov., an alkaliphilic bacterium which degrades isosaccharinic acid.</title>
        <authorList>
            <person name="Bassil N.M."/>
            <person name="Lloyd J.R."/>
        </authorList>
    </citation>
    <scope>NUCLEOTIDE SEQUENCE [LARGE SCALE GENOMIC DNA]</scope>
    <source>
        <strain evidence="1 2">NB2006</strain>
    </source>
</reference>
<dbReference type="EMBL" id="CP063356">
    <property type="protein sequence ID" value="QOY34823.1"/>
    <property type="molecule type" value="Genomic_DNA"/>
</dbReference>
<keyword evidence="2" id="KW-1185">Reference proteome</keyword>
<dbReference type="AlphaFoldDB" id="A0A7S7L5H3"/>
<sequence>MKTFKLCSLVVLLDNDIEPKEIPLVDGLIINKEEVQKNWLIEAVVTPKLEGYFIKLNETQEKFMVEATITKKSNAPATFVCTVKSINHIQNHISVLLDGLLVVKEDDFSDMILRTILEEGFEGEEILKEFKKRKKDRGRAIQGALNNAFVQVKGKFFDN</sequence>
<dbReference type="KEGG" id="aia:AWH56_019175"/>
<evidence type="ECO:0000313" key="2">
    <source>
        <dbReference type="Proteomes" id="UP000180175"/>
    </source>
</evidence>